<reference evidence="2" key="1">
    <citation type="submission" date="2014-09" db="EMBL/GenBank/DDBJ databases">
        <authorList>
            <person name="Mudge J."/>
            <person name="Ramaraj T."/>
            <person name="Lindquist I.E."/>
            <person name="Bharti A.K."/>
            <person name="Sundararajan A."/>
            <person name="Cameron C.T."/>
            <person name="Woodward J.E."/>
            <person name="May G.D."/>
            <person name="Brubaker C."/>
            <person name="Broadhvest J."/>
            <person name="Wilkins T.A."/>
        </authorList>
    </citation>
    <scope>NUCLEOTIDE SEQUENCE</scope>
    <source>
        <strain evidence="2">cv. AKA8401</strain>
    </source>
</reference>
<dbReference type="EMBL" id="KN427067">
    <property type="protein sequence ID" value="KHG24000.1"/>
    <property type="molecule type" value="Genomic_DNA"/>
</dbReference>
<gene>
    <name evidence="1" type="ORF">F383_30746</name>
</gene>
<organism evidence="1 2">
    <name type="scientific">Gossypium arboreum</name>
    <name type="common">Tree cotton</name>
    <name type="synonym">Gossypium nanking</name>
    <dbReference type="NCBI Taxonomy" id="29729"/>
    <lineage>
        <taxon>Eukaryota</taxon>
        <taxon>Viridiplantae</taxon>
        <taxon>Streptophyta</taxon>
        <taxon>Embryophyta</taxon>
        <taxon>Tracheophyta</taxon>
        <taxon>Spermatophyta</taxon>
        <taxon>Magnoliopsida</taxon>
        <taxon>eudicotyledons</taxon>
        <taxon>Gunneridae</taxon>
        <taxon>Pentapetalae</taxon>
        <taxon>rosids</taxon>
        <taxon>malvids</taxon>
        <taxon>Malvales</taxon>
        <taxon>Malvaceae</taxon>
        <taxon>Malvoideae</taxon>
        <taxon>Gossypium</taxon>
    </lineage>
</organism>
<accession>A0A0B0PGB5</accession>
<evidence type="ECO:0000313" key="1">
    <source>
        <dbReference type="EMBL" id="KHG24000.1"/>
    </source>
</evidence>
<dbReference type="Proteomes" id="UP000032142">
    <property type="component" value="Unassembled WGS sequence"/>
</dbReference>
<protein>
    <submittedName>
        <fullName evidence="1">Uncharacterized protein</fullName>
    </submittedName>
</protein>
<name>A0A0B0PGB5_GOSAR</name>
<keyword evidence="2" id="KW-1185">Reference proteome</keyword>
<sequence>MPVEPIRISRDTLVIYITYIN</sequence>
<evidence type="ECO:0000313" key="2">
    <source>
        <dbReference type="Proteomes" id="UP000032142"/>
    </source>
</evidence>
<proteinExistence type="predicted"/>
<dbReference type="AlphaFoldDB" id="A0A0B0PGB5"/>